<sequence>MAAAYRLVTITWIFLAHLAGIYIFTRGFLLMRLSLTDISSCGSNCILEPTHSRAVVLIIDALRFDFVSPNPPSPASPHHHNILTLPHKLTKRYPAHSFLFDSHADPPTTTLQRIKGLTTGSLPTFMDIGNNLGASSITEDSLMVQLQRAGKKAAFMGDDTWMSVFPDSFQPNMTYPYDSFNVEDLHTVDEAVITHIFPLLEDETKPFDFLIGHFLGVDHVGHRFGPDHPIMKDKLQQMNDVLERVVEKLDDDTLLVLLGDHGMDRSGDHGGDSILETSAALWIYSKGDPLTDIRMPIPQDLLKYRIFPGASVEHRAVQQIDLLPTLSLLLGLPIPFNNLGTVIPELFRRGDLLERALRYNAEQIQGFLSTYRASPSGGELDDSWDNLQKAWSAANTAAGFTDFNRQVLAACRTMWAQFNATLMGMGLVLFVVSLAASWALYVGLSSAKSNSKEWLQRNTPLYLMAGCGGGVAGFFFSLVAKLFPSILEGVATTDYIIFGLTFSSGLAIIYISPPIAGLPSISFSSILMILHAAAFLSNSFTVWEDSIIPFFAVSSIIPYVLKGFTAPTSRLQYRIVCFSVIFAICVRLMSISTVCREEQQSFCHVTFYASSSLTVPPTPAVVMAVPTALALPWIIKLYPSISLSDKGIARIYYPIILTPSILGGALYWILEWVDTISAFGDDWSPTIRIIRTWAARTSIGWALFAGGALWFAIPLCVNITVKQLNNKKQVQVIGYGNAFGSPYLIFWSIFLAIIYATTQAPGQLVLALGTVALLSYLEVVDSVRDVQSMTNAFATATPSAILNGPSRNAHISLTFSDTIPIALLAIHAFYTTGHQSTIPSIQWKTAFLLTPTVQYPWSAITVFLNSLGPLFLFALAVPLLALWNQSPQQHNPQDPAANVKNDVTLAAISMMTYYGTLLLGTSIGAAVLRRHLMVWKIFAPRFMAGALGVLAVDLGVLLGVAVGVNRILWYVQKVFKGMNVGEEAKKKH</sequence>
<keyword evidence="7" id="KW-0256">Endoplasmic reticulum</keyword>
<keyword evidence="6 11" id="KW-0812">Transmembrane</keyword>
<evidence type="ECO:0000256" key="4">
    <source>
        <dbReference type="ARBA" id="ARBA00022502"/>
    </source>
</evidence>
<feature type="transmembrane region" description="Helical" evidence="11">
    <location>
        <begin position="903"/>
        <end position="928"/>
    </location>
</feature>
<evidence type="ECO:0000256" key="6">
    <source>
        <dbReference type="ARBA" id="ARBA00022692"/>
    </source>
</evidence>
<feature type="transmembrane region" description="Helical" evidence="11">
    <location>
        <begin position="651"/>
        <end position="670"/>
    </location>
</feature>
<keyword evidence="10" id="KW-0325">Glycoprotein</keyword>
<evidence type="ECO:0000256" key="7">
    <source>
        <dbReference type="ARBA" id="ARBA00022824"/>
    </source>
</evidence>
<proteinExistence type="inferred from homology"/>
<gene>
    <name evidence="12" type="ORF">FA15DRAFT_138908</name>
</gene>
<dbReference type="UniPathway" id="UPA00196"/>
<keyword evidence="8 11" id="KW-1133">Transmembrane helix</keyword>
<evidence type="ECO:0000313" key="12">
    <source>
        <dbReference type="EMBL" id="TFK20169.1"/>
    </source>
</evidence>
<feature type="transmembrane region" description="Helical" evidence="11">
    <location>
        <begin position="620"/>
        <end position="639"/>
    </location>
</feature>
<dbReference type="InterPro" id="IPR017850">
    <property type="entry name" value="Alkaline_phosphatase_core_sf"/>
</dbReference>
<dbReference type="CDD" id="cd16023">
    <property type="entry name" value="GPI_EPT_3"/>
    <property type="match status" value="1"/>
</dbReference>
<comment type="similarity">
    <text evidence="3">Belongs to the PIGG/PIGN/PIGO family. PIGO subfamily.</text>
</comment>
<accession>A0A5C3KIT5</accession>
<feature type="transmembrane region" description="Helical" evidence="11">
    <location>
        <begin position="461"/>
        <end position="483"/>
    </location>
</feature>
<comment type="subcellular location">
    <subcellularLocation>
        <location evidence="1">Endoplasmic reticulum membrane</location>
        <topology evidence="1">Multi-pass membrane protein</topology>
    </subcellularLocation>
</comment>
<keyword evidence="13" id="KW-1185">Reference proteome</keyword>
<dbReference type="EMBL" id="ML210309">
    <property type="protein sequence ID" value="TFK20169.1"/>
    <property type="molecule type" value="Genomic_DNA"/>
</dbReference>
<dbReference type="STRING" id="230819.A0A5C3KIT5"/>
<protein>
    <submittedName>
        <fullName evidence="12">Uncharacterized protein</fullName>
    </submittedName>
</protein>
<dbReference type="AlphaFoldDB" id="A0A5C3KIT5"/>
<name>A0A5C3KIT5_COPMA</name>
<organism evidence="12 13">
    <name type="scientific">Coprinopsis marcescibilis</name>
    <name type="common">Agaric fungus</name>
    <name type="synonym">Psathyrella marcescibilis</name>
    <dbReference type="NCBI Taxonomy" id="230819"/>
    <lineage>
        <taxon>Eukaryota</taxon>
        <taxon>Fungi</taxon>
        <taxon>Dikarya</taxon>
        <taxon>Basidiomycota</taxon>
        <taxon>Agaricomycotina</taxon>
        <taxon>Agaricomycetes</taxon>
        <taxon>Agaricomycetidae</taxon>
        <taxon>Agaricales</taxon>
        <taxon>Agaricineae</taxon>
        <taxon>Psathyrellaceae</taxon>
        <taxon>Coprinopsis</taxon>
    </lineage>
</organism>
<evidence type="ECO:0000256" key="9">
    <source>
        <dbReference type="ARBA" id="ARBA00023136"/>
    </source>
</evidence>
<reference evidence="12 13" key="1">
    <citation type="journal article" date="2019" name="Nat. Ecol. Evol.">
        <title>Megaphylogeny resolves global patterns of mushroom evolution.</title>
        <authorList>
            <person name="Varga T."/>
            <person name="Krizsan K."/>
            <person name="Foldi C."/>
            <person name="Dima B."/>
            <person name="Sanchez-Garcia M."/>
            <person name="Sanchez-Ramirez S."/>
            <person name="Szollosi G.J."/>
            <person name="Szarkandi J.G."/>
            <person name="Papp V."/>
            <person name="Albert L."/>
            <person name="Andreopoulos W."/>
            <person name="Angelini C."/>
            <person name="Antonin V."/>
            <person name="Barry K.W."/>
            <person name="Bougher N.L."/>
            <person name="Buchanan P."/>
            <person name="Buyck B."/>
            <person name="Bense V."/>
            <person name="Catcheside P."/>
            <person name="Chovatia M."/>
            <person name="Cooper J."/>
            <person name="Damon W."/>
            <person name="Desjardin D."/>
            <person name="Finy P."/>
            <person name="Geml J."/>
            <person name="Haridas S."/>
            <person name="Hughes K."/>
            <person name="Justo A."/>
            <person name="Karasinski D."/>
            <person name="Kautmanova I."/>
            <person name="Kiss B."/>
            <person name="Kocsube S."/>
            <person name="Kotiranta H."/>
            <person name="LaButti K.M."/>
            <person name="Lechner B.E."/>
            <person name="Liimatainen K."/>
            <person name="Lipzen A."/>
            <person name="Lukacs Z."/>
            <person name="Mihaltcheva S."/>
            <person name="Morgado L.N."/>
            <person name="Niskanen T."/>
            <person name="Noordeloos M.E."/>
            <person name="Ohm R.A."/>
            <person name="Ortiz-Santana B."/>
            <person name="Ovrebo C."/>
            <person name="Racz N."/>
            <person name="Riley R."/>
            <person name="Savchenko A."/>
            <person name="Shiryaev A."/>
            <person name="Soop K."/>
            <person name="Spirin V."/>
            <person name="Szebenyi C."/>
            <person name="Tomsovsky M."/>
            <person name="Tulloss R.E."/>
            <person name="Uehling J."/>
            <person name="Grigoriev I.V."/>
            <person name="Vagvolgyi C."/>
            <person name="Papp T."/>
            <person name="Martin F.M."/>
            <person name="Miettinen O."/>
            <person name="Hibbett D.S."/>
            <person name="Nagy L.G."/>
        </authorList>
    </citation>
    <scope>NUCLEOTIDE SEQUENCE [LARGE SCALE GENOMIC DNA]</scope>
    <source>
        <strain evidence="12 13">CBS 121175</strain>
    </source>
</reference>
<evidence type="ECO:0000313" key="13">
    <source>
        <dbReference type="Proteomes" id="UP000307440"/>
    </source>
</evidence>
<dbReference type="InterPro" id="IPR039524">
    <property type="entry name" value="PIGO/GPI13"/>
</dbReference>
<feature type="transmembrane region" description="Helical" evidence="11">
    <location>
        <begin position="573"/>
        <end position="591"/>
    </location>
</feature>
<evidence type="ECO:0000256" key="8">
    <source>
        <dbReference type="ARBA" id="ARBA00022989"/>
    </source>
</evidence>
<dbReference type="OrthoDB" id="272139at2759"/>
<dbReference type="GO" id="GO:0006506">
    <property type="term" value="P:GPI anchor biosynthetic process"/>
    <property type="evidence" value="ECO:0007669"/>
    <property type="project" value="UniProtKB-UniPathway"/>
</dbReference>
<dbReference type="InterPro" id="IPR002591">
    <property type="entry name" value="Phosphodiest/P_Trfase"/>
</dbReference>
<keyword evidence="4" id="KW-0337">GPI-anchor biosynthesis</keyword>
<feature type="transmembrane region" description="Helical" evidence="11">
    <location>
        <begin position="733"/>
        <end position="756"/>
    </location>
</feature>
<evidence type="ECO:0000256" key="1">
    <source>
        <dbReference type="ARBA" id="ARBA00004477"/>
    </source>
</evidence>
<evidence type="ECO:0000256" key="3">
    <source>
        <dbReference type="ARBA" id="ARBA00008695"/>
    </source>
</evidence>
<dbReference type="GO" id="GO:0005789">
    <property type="term" value="C:endoplasmic reticulum membrane"/>
    <property type="evidence" value="ECO:0007669"/>
    <property type="project" value="UniProtKB-SubCell"/>
</dbReference>
<evidence type="ECO:0000256" key="5">
    <source>
        <dbReference type="ARBA" id="ARBA00022679"/>
    </source>
</evidence>
<feature type="transmembrane region" description="Helical" evidence="11">
    <location>
        <begin position="862"/>
        <end position="883"/>
    </location>
</feature>
<feature type="transmembrane region" description="Helical" evidence="11">
    <location>
        <begin position="542"/>
        <end position="561"/>
    </location>
</feature>
<feature type="transmembrane region" description="Helical" evidence="11">
    <location>
        <begin position="495"/>
        <end position="511"/>
    </location>
</feature>
<feature type="transmembrane region" description="Helical" evidence="11">
    <location>
        <begin position="949"/>
        <end position="971"/>
    </location>
</feature>
<dbReference type="PANTHER" id="PTHR23071:SF1">
    <property type="entry name" value="GPI ETHANOLAMINE PHOSPHATE TRANSFERASE 3"/>
    <property type="match status" value="1"/>
</dbReference>
<dbReference type="Gene3D" id="3.40.720.10">
    <property type="entry name" value="Alkaline Phosphatase, subunit A"/>
    <property type="match status" value="1"/>
</dbReference>
<evidence type="ECO:0000256" key="10">
    <source>
        <dbReference type="ARBA" id="ARBA00023180"/>
    </source>
</evidence>
<feature type="transmembrane region" description="Helical" evidence="11">
    <location>
        <begin position="518"/>
        <end position="536"/>
    </location>
</feature>
<feature type="transmembrane region" description="Helical" evidence="11">
    <location>
        <begin position="12"/>
        <end position="35"/>
    </location>
</feature>
<comment type="pathway">
    <text evidence="2">Glycolipid biosynthesis; glycosylphosphatidylinositol-anchor biosynthesis.</text>
</comment>
<feature type="transmembrane region" description="Helical" evidence="11">
    <location>
        <begin position="420"/>
        <end position="441"/>
    </location>
</feature>
<keyword evidence="9 11" id="KW-0472">Membrane</keyword>
<dbReference type="PANTHER" id="PTHR23071">
    <property type="entry name" value="PHOSPHATIDYLINOSITOL GLYCAN"/>
    <property type="match status" value="1"/>
</dbReference>
<keyword evidence="5" id="KW-0808">Transferase</keyword>
<dbReference type="InterPro" id="IPR037675">
    <property type="entry name" value="PIG-O_N"/>
</dbReference>
<dbReference type="Proteomes" id="UP000307440">
    <property type="component" value="Unassembled WGS sequence"/>
</dbReference>
<feature type="transmembrane region" description="Helical" evidence="11">
    <location>
        <begin position="699"/>
        <end position="721"/>
    </location>
</feature>
<evidence type="ECO:0000256" key="2">
    <source>
        <dbReference type="ARBA" id="ARBA00004687"/>
    </source>
</evidence>
<evidence type="ECO:0000256" key="11">
    <source>
        <dbReference type="SAM" id="Phobius"/>
    </source>
</evidence>
<dbReference type="Pfam" id="PF01663">
    <property type="entry name" value="Phosphodiest"/>
    <property type="match status" value="1"/>
</dbReference>
<dbReference type="GO" id="GO:0051377">
    <property type="term" value="F:mannose-ethanolamine phosphotransferase activity"/>
    <property type="evidence" value="ECO:0007669"/>
    <property type="project" value="InterPro"/>
</dbReference>
<dbReference type="SUPFAM" id="SSF53649">
    <property type="entry name" value="Alkaline phosphatase-like"/>
    <property type="match status" value="1"/>
</dbReference>